<keyword evidence="9" id="KW-0456">Lyase</keyword>
<evidence type="ECO:0000256" key="7">
    <source>
        <dbReference type="ARBA" id="ARBA00023004"/>
    </source>
</evidence>
<evidence type="ECO:0000313" key="15">
    <source>
        <dbReference type="Ensembl" id="ENSCCRP00010036084.1"/>
    </source>
</evidence>
<evidence type="ECO:0000256" key="4">
    <source>
        <dbReference type="ARBA" id="ARBA00020255"/>
    </source>
</evidence>
<evidence type="ECO:0000256" key="1">
    <source>
        <dbReference type="ARBA" id="ARBA00001966"/>
    </source>
</evidence>
<accession>A0A8C1JT06</accession>
<dbReference type="Gene3D" id="3.20.19.10">
    <property type="entry name" value="Aconitase, domain 4"/>
    <property type="match status" value="1"/>
</dbReference>
<evidence type="ECO:0000256" key="11">
    <source>
        <dbReference type="ARBA" id="ARBA00029682"/>
    </source>
</evidence>
<dbReference type="InterPro" id="IPR015928">
    <property type="entry name" value="Aconitase/3IPM_dehydase_swvl"/>
</dbReference>
<dbReference type="FunFam" id="3.20.19.10:FF:000001">
    <property type="entry name" value="Aconitate hydratase"/>
    <property type="match status" value="1"/>
</dbReference>
<keyword evidence="5 12" id="KW-0004">4Fe-4S</keyword>
<dbReference type="Gene3D" id="6.10.190.10">
    <property type="match status" value="1"/>
</dbReference>
<dbReference type="Proteomes" id="UP000694427">
    <property type="component" value="Unplaced"/>
</dbReference>
<dbReference type="NCBIfam" id="NF009520">
    <property type="entry name" value="PRK12881.1"/>
    <property type="match status" value="1"/>
</dbReference>
<evidence type="ECO:0000256" key="3">
    <source>
        <dbReference type="ARBA" id="ARBA00012926"/>
    </source>
</evidence>
<dbReference type="PRINTS" id="PR00415">
    <property type="entry name" value="ACONITASE"/>
</dbReference>
<dbReference type="FunFam" id="3.30.499.10:FF:000002">
    <property type="entry name" value="Aconitate hydratase"/>
    <property type="match status" value="1"/>
</dbReference>
<evidence type="ECO:0000313" key="16">
    <source>
        <dbReference type="Proteomes" id="UP000694427"/>
    </source>
</evidence>
<evidence type="ECO:0000256" key="8">
    <source>
        <dbReference type="ARBA" id="ARBA00023014"/>
    </source>
</evidence>
<dbReference type="EC" id="4.2.1.3" evidence="3"/>
<evidence type="ECO:0000259" key="14">
    <source>
        <dbReference type="Pfam" id="PF00694"/>
    </source>
</evidence>
<evidence type="ECO:0000256" key="5">
    <source>
        <dbReference type="ARBA" id="ARBA00022485"/>
    </source>
</evidence>
<proteinExistence type="inferred from homology"/>
<comment type="cofactor">
    <cofactor evidence="1">
        <name>[4Fe-4S] cluster</name>
        <dbReference type="ChEBI" id="CHEBI:49883"/>
    </cofactor>
</comment>
<dbReference type="CDD" id="cd01586">
    <property type="entry name" value="AcnA_IRP"/>
    <property type="match status" value="1"/>
</dbReference>
<keyword evidence="8 12" id="KW-0411">Iron-sulfur</keyword>
<evidence type="ECO:0000256" key="6">
    <source>
        <dbReference type="ARBA" id="ARBA00022723"/>
    </source>
</evidence>
<dbReference type="InterPro" id="IPR006249">
    <property type="entry name" value="Aconitase/IRP2"/>
</dbReference>
<evidence type="ECO:0000259" key="13">
    <source>
        <dbReference type="Pfam" id="PF00330"/>
    </source>
</evidence>
<comment type="catalytic activity">
    <reaction evidence="10">
        <text>citrate = D-threo-isocitrate</text>
        <dbReference type="Rhea" id="RHEA:10336"/>
        <dbReference type="ChEBI" id="CHEBI:15562"/>
        <dbReference type="ChEBI" id="CHEBI:16947"/>
        <dbReference type="EC" id="4.2.1.3"/>
    </reaction>
</comment>
<comment type="similarity">
    <text evidence="2 12">Belongs to the aconitase/IPM isomerase family.</text>
</comment>
<dbReference type="PROSITE" id="PS01244">
    <property type="entry name" value="ACONITASE_2"/>
    <property type="match status" value="1"/>
</dbReference>
<dbReference type="InterPro" id="IPR015931">
    <property type="entry name" value="Acnase/IPM_dHydase_lsu_aba_1/3"/>
</dbReference>
<keyword evidence="6" id="KW-0479">Metal-binding</keyword>
<evidence type="ECO:0000256" key="2">
    <source>
        <dbReference type="ARBA" id="ARBA00007185"/>
    </source>
</evidence>
<dbReference type="Pfam" id="PF00330">
    <property type="entry name" value="Aconitase"/>
    <property type="match status" value="1"/>
</dbReference>
<evidence type="ECO:0000256" key="10">
    <source>
        <dbReference type="ARBA" id="ARBA00023501"/>
    </source>
</evidence>
<keyword evidence="7 12" id="KW-0408">Iron</keyword>
<organism evidence="15 16">
    <name type="scientific">Cyprinus carpio</name>
    <name type="common">Common carp</name>
    <dbReference type="NCBI Taxonomy" id="7962"/>
    <lineage>
        <taxon>Eukaryota</taxon>
        <taxon>Metazoa</taxon>
        <taxon>Chordata</taxon>
        <taxon>Craniata</taxon>
        <taxon>Vertebrata</taxon>
        <taxon>Euteleostomi</taxon>
        <taxon>Actinopterygii</taxon>
        <taxon>Neopterygii</taxon>
        <taxon>Teleostei</taxon>
        <taxon>Ostariophysi</taxon>
        <taxon>Cypriniformes</taxon>
        <taxon>Cyprinidae</taxon>
        <taxon>Cyprininae</taxon>
        <taxon>Cyprinus</taxon>
    </lineage>
</organism>
<dbReference type="GO" id="GO:0030350">
    <property type="term" value="F:iron-responsive element binding"/>
    <property type="evidence" value="ECO:0007669"/>
    <property type="project" value="UniProtKB-ARBA"/>
</dbReference>
<name>A0A8C1JT06_CYPCA</name>
<dbReference type="GO" id="GO:0003994">
    <property type="term" value="F:aconitate hydratase activity"/>
    <property type="evidence" value="ECO:0007669"/>
    <property type="project" value="UniProtKB-EC"/>
</dbReference>
<feature type="domain" description="Aconitase A/isopropylmalate dehydratase small subunit swivel" evidence="14">
    <location>
        <begin position="717"/>
        <end position="842"/>
    </location>
</feature>
<dbReference type="GO" id="GO:0072350">
    <property type="term" value="P:tricarboxylic acid metabolic process"/>
    <property type="evidence" value="ECO:0007669"/>
    <property type="project" value="UniProtKB-ARBA"/>
</dbReference>
<protein>
    <recommendedName>
        <fullName evidence="4">Cytoplasmic aconitate hydratase</fullName>
        <ecNumber evidence="3">4.2.1.3</ecNumber>
    </recommendedName>
    <alternativeName>
        <fullName evidence="11">Citrate hydro-lyase</fullName>
    </alternativeName>
</protein>
<dbReference type="SUPFAM" id="SSF52016">
    <property type="entry name" value="LeuD/IlvD-like"/>
    <property type="match status" value="1"/>
</dbReference>
<dbReference type="InterPro" id="IPR018136">
    <property type="entry name" value="Aconitase_4Fe-4S_BS"/>
</dbReference>
<dbReference type="NCBIfam" id="TIGR01341">
    <property type="entry name" value="aconitase_1"/>
    <property type="match status" value="1"/>
</dbReference>
<dbReference type="InterPro" id="IPR001030">
    <property type="entry name" value="Acoase/IPM_deHydtase_lsu_aba"/>
</dbReference>
<sequence length="914" mass="101401">SVFLVMTNPYAHIIEPLDPQKPDHKFFNLKKLKDPRYDQLPFSIRVLLESAVRNCDGFLVKKEDVEKVLNWKVTQSQTVEVPFRPARVILQDFTGVPAVVDFAAMRDAVKKLQGDPERINPVCPADLVIDHSIQVDFNRNACLGACSLVTIYYLFHSLRSDSLQKNQDLEFERNKERFEFLKWGSKAFQNMRIIPPGSGIVHQVNLEYLARVVFERDGYYYPDSLVGTDSHTTMIDGLGVLGWGVGGIEAEAVMLGQPISMVLPEVIGYKLQGTPDKYITSTDIVLTVTKHLRQVGVVGKFVEFFGPGVASLSIADRATIANMCPEYGATAAFFPVDHISIHYLNQTGRDTEKLNYIEKYLKAVGMFRDYSNTSEDPQFTQVVELDLSTVVPCCSGPKRPQDKVTVSEMKQDFKMCLGAKQGFKGFQVAPERHDVQVPFQFNGAEYSLSHGSVVIAAITSCTNTSNPSVMLGAGLLAQKAVKAGLSVKPYIKTSLSPGSGVVTYYLKESGVMDFLSQLGFEVVGYGCMTCIGNSGPLPEPVVQAITQGDLVAAGVLSGNRNFEGRVHPNTRANYLASPPLVIAYAIAGTVRIDFEKEPLAVNSEGKEVFLRDIWPTRDEIQAVERQFVIPAMFKEVYEKVEKVNERWNSLEAPSDKLYTWNPNSTYIKSPPFFDGLTRELQTPNSITDAYVLLNLGDSVTTDHISPAGNIARNSPAARYLTSRGLTAREFNSYGSRRGNDAVMARGTFANIRLFNKFINKQAPTTIYLPTGETMDVFDAAEKYQQAGHPLLILAGKEYGSGSSRDWAAKGPFLLGIKAVLAESYERIHRSNLVGMGIIPLEYLPGDSAESLGLSGRERYTVIIPPQITPRMTVDIKLDTGRTFQAKMRFDTDVELTYFHHGGILNYMIRKMSEN</sequence>
<dbReference type="NCBIfam" id="NF006757">
    <property type="entry name" value="PRK09277.1"/>
    <property type="match status" value="1"/>
</dbReference>
<dbReference type="PANTHER" id="PTHR11670">
    <property type="entry name" value="ACONITASE/IRON-RESPONSIVE ELEMENT FAMILY MEMBER"/>
    <property type="match status" value="1"/>
</dbReference>
<dbReference type="PROSITE" id="PS00450">
    <property type="entry name" value="ACONITASE_1"/>
    <property type="match status" value="1"/>
</dbReference>
<dbReference type="InterPro" id="IPR000573">
    <property type="entry name" value="AconitaseA/IPMdHydase_ssu_swvl"/>
</dbReference>
<dbReference type="GO" id="GO:0005737">
    <property type="term" value="C:cytoplasm"/>
    <property type="evidence" value="ECO:0007669"/>
    <property type="project" value="UniProtKB-SubCell"/>
</dbReference>
<dbReference type="CDD" id="cd01580">
    <property type="entry name" value="AcnA_IRP_Swivel"/>
    <property type="match status" value="1"/>
</dbReference>
<comment type="subcellular location">
    <subcellularLocation>
        <location evidence="12">Cytoplasm</location>
    </subcellularLocation>
</comment>
<dbReference type="GO" id="GO:0051539">
    <property type="term" value="F:4 iron, 4 sulfur cluster binding"/>
    <property type="evidence" value="ECO:0007669"/>
    <property type="project" value="UniProtKB-KW"/>
</dbReference>
<dbReference type="InterPro" id="IPR036008">
    <property type="entry name" value="Aconitase_4Fe-4S_dom"/>
</dbReference>
<dbReference type="Gene3D" id="3.30.499.10">
    <property type="entry name" value="Aconitase, domain 3"/>
    <property type="match status" value="2"/>
</dbReference>
<dbReference type="FunFam" id="3.30.499.10:FF:000005">
    <property type="entry name" value="cytoplasmic aconitate hydratase"/>
    <property type="match status" value="1"/>
</dbReference>
<keyword evidence="12" id="KW-0963">Cytoplasm</keyword>
<dbReference type="GO" id="GO:0046872">
    <property type="term" value="F:metal ion binding"/>
    <property type="evidence" value="ECO:0007669"/>
    <property type="project" value="UniProtKB-KW"/>
</dbReference>
<dbReference type="InterPro" id="IPR044137">
    <property type="entry name" value="AcnA_IRP_Swivel"/>
</dbReference>
<dbReference type="Pfam" id="PF00694">
    <property type="entry name" value="Aconitase_C"/>
    <property type="match status" value="1"/>
</dbReference>
<evidence type="ECO:0000256" key="9">
    <source>
        <dbReference type="ARBA" id="ARBA00023239"/>
    </source>
</evidence>
<feature type="domain" description="Aconitase/3-isopropylmalate dehydratase large subunit alpha/beta/alpha" evidence="13">
    <location>
        <begin position="66"/>
        <end position="588"/>
    </location>
</feature>
<dbReference type="SUPFAM" id="SSF53732">
    <property type="entry name" value="Aconitase iron-sulfur domain"/>
    <property type="match status" value="1"/>
</dbReference>
<keyword evidence="16" id="KW-1185">Reference proteome</keyword>
<dbReference type="AlphaFoldDB" id="A0A8C1JT06"/>
<evidence type="ECO:0000256" key="12">
    <source>
        <dbReference type="RuleBase" id="RU361275"/>
    </source>
</evidence>
<reference evidence="15" key="1">
    <citation type="submission" date="2025-08" db="UniProtKB">
        <authorList>
            <consortium name="Ensembl"/>
        </authorList>
    </citation>
    <scope>IDENTIFICATION</scope>
</reference>
<reference evidence="15" key="2">
    <citation type="submission" date="2025-09" db="UniProtKB">
        <authorList>
            <consortium name="Ensembl"/>
        </authorList>
    </citation>
    <scope>IDENTIFICATION</scope>
</reference>
<dbReference type="Ensembl" id="ENSCCRT00010039633.1">
    <property type="protein sequence ID" value="ENSCCRP00010036084.1"/>
    <property type="gene ID" value="ENSCCRG00010013842.1"/>
</dbReference>